<protein>
    <submittedName>
        <fullName evidence="2">DUF4835 family protein</fullName>
    </submittedName>
</protein>
<feature type="signal peptide" evidence="1">
    <location>
        <begin position="1"/>
        <end position="22"/>
    </location>
</feature>
<accession>A0ABW4QT91</accession>
<evidence type="ECO:0000313" key="2">
    <source>
        <dbReference type="EMBL" id="MFD1872793.1"/>
    </source>
</evidence>
<feature type="chain" id="PRO_5047305516" evidence="1">
    <location>
        <begin position="23"/>
        <end position="308"/>
    </location>
</feature>
<name>A0ABW4QT91_9BACT</name>
<keyword evidence="3" id="KW-1185">Reference proteome</keyword>
<sequence>MRNVFTVLALLLGLLTAGTSRAQELNADVQVSLQNVTVTDASLVNQMQAEMRRILNETPWTRLTYAPNERINLRMFVGITAIPQNGTYVATMRLIATRPVYGTGYETNVLSLNDRNFIFNFSPAAPISFIPGSNSFTSNLASLLGFYAYLVIGTDQDTFSRLGGSPYYDQARLIVQYSAGQTTTTNETDTGWTDSSPTSRYWLLNNLTDPQLEPFRTSLYAYYRQGMDVFIEKPADARVSIMGALSAIQKANVIRPGTLFVRAFFNAKADEITNIFRTGTPEQKQQLVTMLSDADPDNLAKYQTLLNR</sequence>
<dbReference type="Proteomes" id="UP001597197">
    <property type="component" value="Unassembled WGS sequence"/>
</dbReference>
<proteinExistence type="predicted"/>
<gene>
    <name evidence="2" type="ORF">ACFSDX_10160</name>
</gene>
<dbReference type="RefSeq" id="WP_382313255.1">
    <property type="nucleotide sequence ID" value="NZ_JBHUFD010000003.1"/>
</dbReference>
<comment type="caution">
    <text evidence="2">The sequence shown here is derived from an EMBL/GenBank/DDBJ whole genome shotgun (WGS) entry which is preliminary data.</text>
</comment>
<reference evidence="3" key="1">
    <citation type="journal article" date="2019" name="Int. J. Syst. Evol. Microbiol.">
        <title>The Global Catalogue of Microorganisms (GCM) 10K type strain sequencing project: providing services to taxonomists for standard genome sequencing and annotation.</title>
        <authorList>
            <consortium name="The Broad Institute Genomics Platform"/>
            <consortium name="The Broad Institute Genome Sequencing Center for Infectious Disease"/>
            <person name="Wu L."/>
            <person name="Ma J."/>
        </authorList>
    </citation>
    <scope>NUCLEOTIDE SEQUENCE [LARGE SCALE GENOMIC DNA]</scope>
    <source>
        <strain evidence="3">CGMCC 1.15795</strain>
    </source>
</reference>
<organism evidence="2 3">
    <name type="scientific">Hymenobacter bucti</name>
    <dbReference type="NCBI Taxonomy" id="1844114"/>
    <lineage>
        <taxon>Bacteria</taxon>
        <taxon>Pseudomonadati</taxon>
        <taxon>Bacteroidota</taxon>
        <taxon>Cytophagia</taxon>
        <taxon>Cytophagales</taxon>
        <taxon>Hymenobacteraceae</taxon>
        <taxon>Hymenobacter</taxon>
    </lineage>
</organism>
<keyword evidence="1" id="KW-0732">Signal</keyword>
<dbReference type="Pfam" id="PF16119">
    <property type="entry name" value="DUF4835"/>
    <property type="match status" value="1"/>
</dbReference>
<evidence type="ECO:0000256" key="1">
    <source>
        <dbReference type="SAM" id="SignalP"/>
    </source>
</evidence>
<dbReference type="InterPro" id="IPR032274">
    <property type="entry name" value="DUF4835"/>
</dbReference>
<evidence type="ECO:0000313" key="3">
    <source>
        <dbReference type="Proteomes" id="UP001597197"/>
    </source>
</evidence>
<dbReference type="EMBL" id="JBHUFD010000003">
    <property type="protein sequence ID" value="MFD1872793.1"/>
    <property type="molecule type" value="Genomic_DNA"/>
</dbReference>